<dbReference type="SMART" id="SM00530">
    <property type="entry name" value="HTH_XRE"/>
    <property type="match status" value="1"/>
</dbReference>
<dbReference type="AlphaFoldDB" id="A0A951QEB0"/>
<evidence type="ECO:0000313" key="2">
    <source>
        <dbReference type="EMBL" id="MBW4661000.1"/>
    </source>
</evidence>
<organism evidence="2 3">
    <name type="scientific">Drouetiella hepatica Uher 2000/2452</name>
    <dbReference type="NCBI Taxonomy" id="904376"/>
    <lineage>
        <taxon>Bacteria</taxon>
        <taxon>Bacillati</taxon>
        <taxon>Cyanobacteriota</taxon>
        <taxon>Cyanophyceae</taxon>
        <taxon>Oculatellales</taxon>
        <taxon>Oculatellaceae</taxon>
        <taxon>Drouetiella</taxon>
    </lineage>
</organism>
<dbReference type="Pfam" id="PF01381">
    <property type="entry name" value="HTH_3"/>
    <property type="match status" value="1"/>
</dbReference>
<name>A0A951QEB0_9CYAN</name>
<comment type="caution">
    <text evidence="2">The sequence shown here is derived from an EMBL/GenBank/DDBJ whole genome shotgun (WGS) entry which is preliminary data.</text>
</comment>
<dbReference type="PROSITE" id="PS50943">
    <property type="entry name" value="HTH_CROC1"/>
    <property type="match status" value="1"/>
</dbReference>
<dbReference type="InterPro" id="IPR010982">
    <property type="entry name" value="Lambda_DNA-bd_dom_sf"/>
</dbReference>
<sequence>MTTQLTIGQMNPPKFGAWLGMQRRMIELSQAELGQKLGVTRQTISTWENGTQQPAFSIQQIKTLCDLFGCDAREFPNP</sequence>
<dbReference type="Gene3D" id="1.10.260.40">
    <property type="entry name" value="lambda repressor-like DNA-binding domains"/>
    <property type="match status" value="1"/>
</dbReference>
<dbReference type="GO" id="GO:0003677">
    <property type="term" value="F:DNA binding"/>
    <property type="evidence" value="ECO:0007669"/>
    <property type="project" value="InterPro"/>
</dbReference>
<dbReference type="EMBL" id="JAHHHD010000028">
    <property type="protein sequence ID" value="MBW4661000.1"/>
    <property type="molecule type" value="Genomic_DNA"/>
</dbReference>
<evidence type="ECO:0000259" key="1">
    <source>
        <dbReference type="PROSITE" id="PS50943"/>
    </source>
</evidence>
<dbReference type="CDD" id="cd00093">
    <property type="entry name" value="HTH_XRE"/>
    <property type="match status" value="1"/>
</dbReference>
<evidence type="ECO:0000313" key="3">
    <source>
        <dbReference type="Proteomes" id="UP000757435"/>
    </source>
</evidence>
<accession>A0A951QEB0</accession>
<proteinExistence type="predicted"/>
<reference evidence="2" key="1">
    <citation type="submission" date="2021-05" db="EMBL/GenBank/DDBJ databases">
        <authorList>
            <person name="Pietrasiak N."/>
            <person name="Ward R."/>
            <person name="Stajich J.E."/>
            <person name="Kurbessoian T."/>
        </authorList>
    </citation>
    <scope>NUCLEOTIDE SEQUENCE</scope>
    <source>
        <strain evidence="2">UHER 2000/2452</strain>
    </source>
</reference>
<dbReference type="SUPFAM" id="SSF47413">
    <property type="entry name" value="lambda repressor-like DNA-binding domains"/>
    <property type="match status" value="1"/>
</dbReference>
<reference evidence="2" key="2">
    <citation type="journal article" date="2022" name="Microbiol. Resour. Announc.">
        <title>Metagenome Sequencing to Explore Phylogenomics of Terrestrial Cyanobacteria.</title>
        <authorList>
            <person name="Ward R.D."/>
            <person name="Stajich J.E."/>
            <person name="Johansen J.R."/>
            <person name="Huntemann M."/>
            <person name="Clum A."/>
            <person name="Foster B."/>
            <person name="Foster B."/>
            <person name="Roux S."/>
            <person name="Palaniappan K."/>
            <person name="Varghese N."/>
            <person name="Mukherjee S."/>
            <person name="Reddy T.B.K."/>
            <person name="Daum C."/>
            <person name="Copeland A."/>
            <person name="Chen I.A."/>
            <person name="Ivanova N.N."/>
            <person name="Kyrpides N.C."/>
            <person name="Shapiro N."/>
            <person name="Eloe-Fadrosh E.A."/>
            <person name="Pietrasiak N."/>
        </authorList>
    </citation>
    <scope>NUCLEOTIDE SEQUENCE</scope>
    <source>
        <strain evidence="2">UHER 2000/2452</strain>
    </source>
</reference>
<protein>
    <submittedName>
        <fullName evidence="2">Helix-turn-helix transcriptional regulator</fullName>
    </submittedName>
</protein>
<feature type="domain" description="HTH cro/C1-type" evidence="1">
    <location>
        <begin position="28"/>
        <end position="75"/>
    </location>
</feature>
<dbReference type="InterPro" id="IPR001387">
    <property type="entry name" value="Cro/C1-type_HTH"/>
</dbReference>
<dbReference type="Proteomes" id="UP000757435">
    <property type="component" value="Unassembled WGS sequence"/>
</dbReference>
<gene>
    <name evidence="2" type="ORF">KME15_20175</name>
</gene>